<dbReference type="PANTHER" id="PTHR30055">
    <property type="entry name" value="HTH-TYPE TRANSCRIPTIONAL REGULATOR RUTR"/>
    <property type="match status" value="1"/>
</dbReference>
<dbReference type="EMBL" id="CP012333">
    <property type="protein sequence ID" value="AKV01279.1"/>
    <property type="molecule type" value="Genomic_DNA"/>
</dbReference>
<accession>A0A0K1Q6D6</accession>
<gene>
    <name evidence="6" type="ORF">AKJ09_07942</name>
</gene>
<evidence type="ECO:0000256" key="2">
    <source>
        <dbReference type="ARBA" id="ARBA00023125"/>
    </source>
</evidence>
<evidence type="ECO:0000256" key="1">
    <source>
        <dbReference type="ARBA" id="ARBA00023015"/>
    </source>
</evidence>
<dbReference type="Proteomes" id="UP000064967">
    <property type="component" value="Chromosome"/>
</dbReference>
<dbReference type="InterPro" id="IPR011075">
    <property type="entry name" value="TetR_C"/>
</dbReference>
<evidence type="ECO:0000256" key="4">
    <source>
        <dbReference type="PROSITE-ProRule" id="PRU00335"/>
    </source>
</evidence>
<dbReference type="SUPFAM" id="SSF46689">
    <property type="entry name" value="Homeodomain-like"/>
    <property type="match status" value="1"/>
</dbReference>
<dbReference type="Pfam" id="PF00440">
    <property type="entry name" value="TetR_N"/>
    <property type="match status" value="1"/>
</dbReference>
<proteinExistence type="predicted"/>
<sequence length="178" mass="19408">MAELARVGYSALRVEDVAVLAKVNKTTVYRRWPTKSELIADAIRSVAGFDEPLPDTGTIRGDLIELVRRSLAFARKPEGRAVSRLIVVEGGTPEVDALARLLRDQKRAKNAEVITRAIARGELPHDTPADLVVDAITSPLFARAMRFNEKIDQATIIALVDLVVTGAENVGKRGSRGR</sequence>
<dbReference type="PANTHER" id="PTHR30055:SF148">
    <property type="entry name" value="TETR-FAMILY TRANSCRIPTIONAL REGULATOR"/>
    <property type="match status" value="1"/>
</dbReference>
<keyword evidence="3" id="KW-0804">Transcription</keyword>
<dbReference type="InterPro" id="IPR001647">
    <property type="entry name" value="HTH_TetR"/>
</dbReference>
<keyword evidence="1" id="KW-0805">Transcription regulation</keyword>
<keyword evidence="7" id="KW-1185">Reference proteome</keyword>
<dbReference type="InterPro" id="IPR036271">
    <property type="entry name" value="Tet_transcr_reg_TetR-rel_C_sf"/>
</dbReference>
<dbReference type="PROSITE" id="PS50977">
    <property type="entry name" value="HTH_TETR_2"/>
    <property type="match status" value="1"/>
</dbReference>
<feature type="domain" description="HTH tetR-type" evidence="5">
    <location>
        <begin position="1"/>
        <end position="50"/>
    </location>
</feature>
<dbReference type="InterPro" id="IPR009057">
    <property type="entry name" value="Homeodomain-like_sf"/>
</dbReference>
<evidence type="ECO:0000256" key="3">
    <source>
        <dbReference type="ARBA" id="ARBA00023163"/>
    </source>
</evidence>
<evidence type="ECO:0000313" key="6">
    <source>
        <dbReference type="EMBL" id="AKV01279.1"/>
    </source>
</evidence>
<dbReference type="STRING" id="1391654.AKJ09_07942"/>
<dbReference type="InterPro" id="IPR050109">
    <property type="entry name" value="HTH-type_TetR-like_transc_reg"/>
</dbReference>
<dbReference type="PATRIC" id="fig|1391654.3.peg.8051"/>
<dbReference type="GO" id="GO:0000976">
    <property type="term" value="F:transcription cis-regulatory region binding"/>
    <property type="evidence" value="ECO:0007669"/>
    <property type="project" value="TreeGrafter"/>
</dbReference>
<protein>
    <submittedName>
        <fullName evidence="6">Transcriptional regulator, TetR family</fullName>
    </submittedName>
</protein>
<dbReference type="KEGG" id="llu:AKJ09_07942"/>
<organism evidence="6 7">
    <name type="scientific">Labilithrix luteola</name>
    <dbReference type="NCBI Taxonomy" id="1391654"/>
    <lineage>
        <taxon>Bacteria</taxon>
        <taxon>Pseudomonadati</taxon>
        <taxon>Myxococcota</taxon>
        <taxon>Polyangia</taxon>
        <taxon>Polyangiales</taxon>
        <taxon>Labilitrichaceae</taxon>
        <taxon>Labilithrix</taxon>
    </lineage>
</organism>
<evidence type="ECO:0000259" key="5">
    <source>
        <dbReference type="PROSITE" id="PS50977"/>
    </source>
</evidence>
<dbReference type="Pfam" id="PF16859">
    <property type="entry name" value="TetR_C_11"/>
    <property type="match status" value="1"/>
</dbReference>
<evidence type="ECO:0000313" key="7">
    <source>
        <dbReference type="Proteomes" id="UP000064967"/>
    </source>
</evidence>
<reference evidence="6 7" key="1">
    <citation type="submission" date="2015-08" db="EMBL/GenBank/DDBJ databases">
        <authorList>
            <person name="Babu N.S."/>
            <person name="Beckwith C.J."/>
            <person name="Beseler K.G."/>
            <person name="Brison A."/>
            <person name="Carone J.V."/>
            <person name="Caskin T.P."/>
            <person name="Diamond M."/>
            <person name="Durham M.E."/>
            <person name="Foxe J.M."/>
            <person name="Go M."/>
            <person name="Henderson B.A."/>
            <person name="Jones I.B."/>
            <person name="McGettigan J.A."/>
            <person name="Micheletti S.J."/>
            <person name="Nasrallah M.E."/>
            <person name="Ortiz D."/>
            <person name="Piller C.R."/>
            <person name="Privatt S.R."/>
            <person name="Schneider S.L."/>
            <person name="Sharp S."/>
            <person name="Smith T.C."/>
            <person name="Stanton J.D."/>
            <person name="Ullery H.E."/>
            <person name="Wilson R.J."/>
            <person name="Serrano M.G."/>
            <person name="Buck G."/>
            <person name="Lee V."/>
            <person name="Wang Y."/>
            <person name="Carvalho R."/>
            <person name="Voegtly L."/>
            <person name="Shi R."/>
            <person name="Duckworth R."/>
            <person name="Johnson A."/>
            <person name="Loviza R."/>
            <person name="Walstead R."/>
            <person name="Shah Z."/>
            <person name="Kiflezghi M."/>
            <person name="Wade K."/>
            <person name="Ball S.L."/>
            <person name="Bradley K.W."/>
            <person name="Asai D.J."/>
            <person name="Bowman C.A."/>
            <person name="Russell D.A."/>
            <person name="Pope W.H."/>
            <person name="Jacobs-Sera D."/>
            <person name="Hendrix R.W."/>
            <person name="Hatfull G.F."/>
        </authorList>
    </citation>
    <scope>NUCLEOTIDE SEQUENCE [LARGE SCALE GENOMIC DNA]</scope>
    <source>
        <strain evidence="6 7">DSM 27648</strain>
    </source>
</reference>
<feature type="DNA-binding region" description="H-T-H motif" evidence="4">
    <location>
        <begin position="13"/>
        <end position="32"/>
    </location>
</feature>
<dbReference type="Gene3D" id="1.10.10.60">
    <property type="entry name" value="Homeodomain-like"/>
    <property type="match status" value="1"/>
</dbReference>
<dbReference type="SUPFAM" id="SSF48498">
    <property type="entry name" value="Tetracyclin repressor-like, C-terminal domain"/>
    <property type="match status" value="1"/>
</dbReference>
<dbReference type="Gene3D" id="1.10.357.10">
    <property type="entry name" value="Tetracycline Repressor, domain 2"/>
    <property type="match status" value="1"/>
</dbReference>
<keyword evidence="2 4" id="KW-0238">DNA-binding</keyword>
<dbReference type="GO" id="GO:0003700">
    <property type="term" value="F:DNA-binding transcription factor activity"/>
    <property type="evidence" value="ECO:0007669"/>
    <property type="project" value="TreeGrafter"/>
</dbReference>
<dbReference type="AlphaFoldDB" id="A0A0K1Q6D6"/>
<name>A0A0K1Q6D6_9BACT</name>